<name>A0A9W7ZT71_9FUNG</name>
<dbReference type="EMBL" id="JANBPU010000661">
    <property type="protein sequence ID" value="KAJ1909932.1"/>
    <property type="molecule type" value="Genomic_DNA"/>
</dbReference>
<dbReference type="AlphaFoldDB" id="A0A9W7ZT71"/>
<accession>A0A9W7ZT71</accession>
<comment type="caution">
    <text evidence="1">The sequence shown here is derived from an EMBL/GenBank/DDBJ whole genome shotgun (WGS) entry which is preliminary data.</text>
</comment>
<gene>
    <name evidence="1" type="ORF">H4219_006318</name>
</gene>
<feature type="non-terminal residue" evidence="1">
    <location>
        <position position="1"/>
    </location>
</feature>
<organism evidence="1 2">
    <name type="scientific">Mycoemilia scoparia</name>
    <dbReference type="NCBI Taxonomy" id="417184"/>
    <lineage>
        <taxon>Eukaryota</taxon>
        <taxon>Fungi</taxon>
        <taxon>Fungi incertae sedis</taxon>
        <taxon>Zoopagomycota</taxon>
        <taxon>Kickxellomycotina</taxon>
        <taxon>Kickxellomycetes</taxon>
        <taxon>Kickxellales</taxon>
        <taxon>Kickxellaceae</taxon>
        <taxon>Mycoemilia</taxon>
    </lineage>
</organism>
<reference evidence="1" key="1">
    <citation type="submission" date="2022-07" db="EMBL/GenBank/DDBJ databases">
        <title>Phylogenomic reconstructions and comparative analyses of Kickxellomycotina fungi.</title>
        <authorList>
            <person name="Reynolds N.K."/>
            <person name="Stajich J.E."/>
            <person name="Barry K."/>
            <person name="Grigoriev I.V."/>
            <person name="Crous P."/>
            <person name="Smith M.E."/>
        </authorList>
    </citation>
    <scope>NUCLEOTIDE SEQUENCE</scope>
    <source>
        <strain evidence="1">NBRC 100468</strain>
    </source>
</reference>
<evidence type="ECO:0000313" key="2">
    <source>
        <dbReference type="Proteomes" id="UP001150538"/>
    </source>
</evidence>
<evidence type="ECO:0000313" key="1">
    <source>
        <dbReference type="EMBL" id="KAJ1909932.1"/>
    </source>
</evidence>
<keyword evidence="2" id="KW-1185">Reference proteome</keyword>
<dbReference type="Proteomes" id="UP001150538">
    <property type="component" value="Unassembled WGS sequence"/>
</dbReference>
<proteinExistence type="predicted"/>
<sequence>MIKTFISFDIEAQYTPVIRKKLQHVQFISMFPNINKFSEIMDISTDDLKNIIGYKFIQLLRRKSSVERSHSIDYIKQELDSIIYSLKEQSVIFSNDSDEAFLNRITT</sequence>
<protein>
    <submittedName>
        <fullName evidence="1">Uncharacterized protein</fullName>
    </submittedName>
</protein>